<evidence type="ECO:0000256" key="6">
    <source>
        <dbReference type="ARBA" id="ARBA00022980"/>
    </source>
</evidence>
<name>A0A1G7A251_9PROT</name>
<evidence type="ECO:0000256" key="7">
    <source>
        <dbReference type="ARBA" id="ARBA00023274"/>
    </source>
</evidence>
<dbReference type="InterPro" id="IPR002150">
    <property type="entry name" value="Ribosomal_bL31"/>
</dbReference>
<dbReference type="Gene3D" id="4.10.830.30">
    <property type="entry name" value="Ribosomal protein L31"/>
    <property type="match status" value="1"/>
</dbReference>
<dbReference type="OrthoDB" id="9803251at2"/>
<evidence type="ECO:0000256" key="8">
    <source>
        <dbReference type="ARBA" id="ARBA00035687"/>
    </source>
</evidence>
<dbReference type="PANTHER" id="PTHR33280:SF6">
    <property type="entry name" value="LARGE RIBOSOMAL SUBUNIT PROTEIN BL31A"/>
    <property type="match status" value="1"/>
</dbReference>
<evidence type="ECO:0000256" key="1">
    <source>
        <dbReference type="ARBA" id="ARBA00003795"/>
    </source>
</evidence>
<keyword evidence="7 9" id="KW-0687">Ribonucleoprotein</keyword>
<dbReference type="EMBL" id="FMZX01000018">
    <property type="protein sequence ID" value="SDE08597.1"/>
    <property type="molecule type" value="Genomic_DNA"/>
</dbReference>
<dbReference type="GO" id="GO:0006412">
    <property type="term" value="P:translation"/>
    <property type="evidence" value="ECO:0007669"/>
    <property type="project" value="UniProtKB-UniRule"/>
</dbReference>
<evidence type="ECO:0000256" key="9">
    <source>
        <dbReference type="HAMAP-Rule" id="MF_00501"/>
    </source>
</evidence>
<dbReference type="InterPro" id="IPR027491">
    <property type="entry name" value="Ribosomal_bL31_A"/>
</dbReference>
<dbReference type="Proteomes" id="UP000198925">
    <property type="component" value="Unassembled WGS sequence"/>
</dbReference>
<comment type="function">
    <text evidence="1 9">Binds the 23S rRNA.</text>
</comment>
<dbReference type="InterPro" id="IPR042105">
    <property type="entry name" value="Ribosomal_bL31_sf"/>
</dbReference>
<dbReference type="Pfam" id="PF01197">
    <property type="entry name" value="Ribosomal_L31"/>
    <property type="match status" value="1"/>
</dbReference>
<dbReference type="PRINTS" id="PR01249">
    <property type="entry name" value="RIBOSOMALL31"/>
</dbReference>
<keyword evidence="11" id="KW-1185">Reference proteome</keyword>
<dbReference type="PANTHER" id="PTHR33280">
    <property type="entry name" value="50S RIBOSOMAL PROTEIN L31, CHLOROPLASTIC"/>
    <property type="match status" value="1"/>
</dbReference>
<comment type="similarity">
    <text evidence="2 9">Belongs to the bacterial ribosomal protein bL31 family. Type A subfamily.</text>
</comment>
<accession>A0A1G7A251</accession>
<dbReference type="GO" id="GO:0003735">
    <property type="term" value="F:structural constituent of ribosome"/>
    <property type="evidence" value="ECO:0007669"/>
    <property type="project" value="InterPro"/>
</dbReference>
<dbReference type="GO" id="GO:0019843">
    <property type="term" value="F:rRNA binding"/>
    <property type="evidence" value="ECO:0007669"/>
    <property type="project" value="UniProtKB-KW"/>
</dbReference>
<dbReference type="AlphaFoldDB" id="A0A1G7A251"/>
<proteinExistence type="inferred from homology"/>
<evidence type="ECO:0000256" key="2">
    <source>
        <dbReference type="ARBA" id="ARBA00009296"/>
    </source>
</evidence>
<comment type="caution">
    <text evidence="9">Lacks conserved residue(s) required for the propagation of feature annotation.</text>
</comment>
<dbReference type="PROSITE" id="PS01143">
    <property type="entry name" value="RIBOSOMAL_L31"/>
    <property type="match status" value="1"/>
</dbReference>
<evidence type="ECO:0000313" key="10">
    <source>
        <dbReference type="EMBL" id="SDE08597.1"/>
    </source>
</evidence>
<dbReference type="GO" id="GO:1990904">
    <property type="term" value="C:ribonucleoprotein complex"/>
    <property type="evidence" value="ECO:0007669"/>
    <property type="project" value="UniProtKB-KW"/>
</dbReference>
<dbReference type="STRING" id="938405.SAMN02927895_03439"/>
<evidence type="ECO:0000256" key="3">
    <source>
        <dbReference type="ARBA" id="ARBA00011838"/>
    </source>
</evidence>
<dbReference type="GO" id="GO:0005840">
    <property type="term" value="C:ribosome"/>
    <property type="evidence" value="ECO:0007669"/>
    <property type="project" value="UniProtKB-KW"/>
</dbReference>
<keyword evidence="6 9" id="KW-0689">Ribosomal protein</keyword>
<reference evidence="10 11" key="1">
    <citation type="submission" date="2016-10" db="EMBL/GenBank/DDBJ databases">
        <authorList>
            <person name="de Groot N.N."/>
        </authorList>
    </citation>
    <scope>NUCLEOTIDE SEQUENCE [LARGE SCALE GENOMIC DNA]</scope>
    <source>
        <strain evidence="10 11">CPCC 100156</strain>
    </source>
</reference>
<evidence type="ECO:0000256" key="4">
    <source>
        <dbReference type="ARBA" id="ARBA00022730"/>
    </source>
</evidence>
<evidence type="ECO:0000256" key="5">
    <source>
        <dbReference type="ARBA" id="ARBA00022884"/>
    </source>
</evidence>
<protein>
    <recommendedName>
        <fullName evidence="8 9">Large ribosomal subunit protein bL31</fullName>
    </recommendedName>
</protein>
<organism evidence="10 11">
    <name type="scientific">Belnapia rosea</name>
    <dbReference type="NCBI Taxonomy" id="938405"/>
    <lineage>
        <taxon>Bacteria</taxon>
        <taxon>Pseudomonadati</taxon>
        <taxon>Pseudomonadota</taxon>
        <taxon>Alphaproteobacteria</taxon>
        <taxon>Acetobacterales</taxon>
        <taxon>Roseomonadaceae</taxon>
        <taxon>Belnapia</taxon>
    </lineage>
</organism>
<keyword evidence="4 9" id="KW-0699">rRNA-binding</keyword>
<dbReference type="HAMAP" id="MF_00501">
    <property type="entry name" value="Ribosomal_bL31_1"/>
    <property type="match status" value="1"/>
</dbReference>
<sequence>MKPDIHPDYHDITIVMTDGTTYTTRSCYGKEGDTIRLDIDPKSHPAWTGVQRVMDTGGQVAKFNKKFAGIGARKK</sequence>
<gene>
    <name evidence="9" type="primary">rpmE</name>
    <name evidence="10" type="ORF">SAMN04487779_101845</name>
</gene>
<dbReference type="NCBIfam" id="TIGR00105">
    <property type="entry name" value="L31"/>
    <property type="match status" value="1"/>
</dbReference>
<dbReference type="SUPFAM" id="SSF143800">
    <property type="entry name" value="L28p-like"/>
    <property type="match status" value="1"/>
</dbReference>
<keyword evidence="5 9" id="KW-0694">RNA-binding</keyword>
<comment type="subunit">
    <text evidence="3 9">Part of the 50S ribosomal subunit.</text>
</comment>
<dbReference type="NCBIfam" id="NF001809">
    <property type="entry name" value="PRK00528.1"/>
    <property type="match status" value="1"/>
</dbReference>
<evidence type="ECO:0000313" key="11">
    <source>
        <dbReference type="Proteomes" id="UP000198925"/>
    </source>
</evidence>
<dbReference type="RefSeq" id="WP_043339039.1">
    <property type="nucleotide sequence ID" value="NZ_FMXZ01000010.1"/>
</dbReference>
<dbReference type="InterPro" id="IPR034704">
    <property type="entry name" value="Ribosomal_bL28/bL31-like_sf"/>
</dbReference>